<accession>A0A4D9F2L2</accession>
<dbReference type="EMBL" id="QXTE01000007">
    <property type="protein sequence ID" value="TFK14833.1"/>
    <property type="molecule type" value="Genomic_DNA"/>
</dbReference>
<evidence type="ECO:0000313" key="2">
    <source>
        <dbReference type="Proteomes" id="UP000297703"/>
    </source>
</evidence>
<protein>
    <submittedName>
        <fullName evidence="1">Carbonic anhydrase 7</fullName>
    </submittedName>
</protein>
<name>A0A4D9F2L2_9SAUR</name>
<comment type="caution">
    <text evidence="1">The sequence shown here is derived from an EMBL/GenBank/DDBJ whole genome shotgun (WGS) entry which is preliminary data.</text>
</comment>
<dbReference type="Proteomes" id="UP000297703">
    <property type="component" value="Unassembled WGS sequence"/>
</dbReference>
<gene>
    <name evidence="1" type="ORF">DR999_PMT01533</name>
</gene>
<reference evidence="1 2" key="2">
    <citation type="submission" date="2019-04" db="EMBL/GenBank/DDBJ databases">
        <title>The genome sequence of big-headed turtle.</title>
        <authorList>
            <person name="Gong S."/>
        </authorList>
    </citation>
    <scope>NUCLEOTIDE SEQUENCE [LARGE SCALE GENOMIC DNA]</scope>
    <source>
        <strain evidence="1">DO16091913</strain>
        <tissue evidence="1">Muscle</tissue>
    </source>
</reference>
<proteinExistence type="predicted"/>
<dbReference type="AlphaFoldDB" id="A0A4D9F2L2"/>
<sequence length="144" mass="14526">MRSAGGEGITGLAAAGGGSGLSVGLGLSAGSGFAHCEEPGGPGGVGSRRLQQTRGAYDFQQGFQKILFGITASLVLASVLKIASVLEFVSVAETERSIGASTSILRGAFGKLLQCCKSEPQLSSVAVVGGKWKNPVTATRVLEK</sequence>
<organism evidence="1 2">
    <name type="scientific">Platysternon megacephalum</name>
    <name type="common">big-headed turtle</name>
    <dbReference type="NCBI Taxonomy" id="55544"/>
    <lineage>
        <taxon>Eukaryota</taxon>
        <taxon>Metazoa</taxon>
        <taxon>Chordata</taxon>
        <taxon>Craniata</taxon>
        <taxon>Vertebrata</taxon>
        <taxon>Euteleostomi</taxon>
        <taxon>Archelosauria</taxon>
        <taxon>Testudinata</taxon>
        <taxon>Testudines</taxon>
        <taxon>Cryptodira</taxon>
        <taxon>Durocryptodira</taxon>
        <taxon>Testudinoidea</taxon>
        <taxon>Platysternidae</taxon>
        <taxon>Platysternon</taxon>
    </lineage>
</organism>
<evidence type="ECO:0000313" key="1">
    <source>
        <dbReference type="EMBL" id="TFK14833.1"/>
    </source>
</evidence>
<reference evidence="1 2" key="1">
    <citation type="submission" date="2019-04" db="EMBL/GenBank/DDBJ databases">
        <title>Draft genome of the big-headed turtle Platysternon megacephalum.</title>
        <authorList>
            <person name="Gong S."/>
        </authorList>
    </citation>
    <scope>NUCLEOTIDE SEQUENCE [LARGE SCALE GENOMIC DNA]</scope>
    <source>
        <strain evidence="1">DO16091913</strain>
        <tissue evidence="1">Muscle</tissue>
    </source>
</reference>
<keyword evidence="2" id="KW-1185">Reference proteome</keyword>